<dbReference type="PANTHER" id="PTHR30258">
    <property type="entry name" value="TYPE II SECRETION SYSTEM PROTEIN GSPE-RELATED"/>
    <property type="match status" value="1"/>
</dbReference>
<comment type="similarity">
    <text evidence="1">Belongs to the GSP E family.</text>
</comment>
<dbReference type="GO" id="GO:0005886">
    <property type="term" value="C:plasma membrane"/>
    <property type="evidence" value="ECO:0007669"/>
    <property type="project" value="TreeGrafter"/>
</dbReference>
<dbReference type="InterPro" id="IPR001482">
    <property type="entry name" value="T2SS/T4SS_dom"/>
</dbReference>
<accession>A0A4P6HGD5</accession>
<dbReference type="Proteomes" id="UP000293296">
    <property type="component" value="Chromosome"/>
</dbReference>
<dbReference type="GO" id="GO:0005524">
    <property type="term" value="F:ATP binding"/>
    <property type="evidence" value="ECO:0007669"/>
    <property type="project" value="UniProtKB-KW"/>
</dbReference>
<keyword evidence="2" id="KW-0547">Nucleotide-binding</keyword>
<name>A0A4P6HGD5_9BACT</name>
<dbReference type="SUPFAM" id="SSF52540">
    <property type="entry name" value="P-loop containing nucleoside triphosphate hydrolases"/>
    <property type="match status" value="1"/>
</dbReference>
<dbReference type="KEGG" id="dcb:C3Y92_02240"/>
<evidence type="ECO:0000256" key="2">
    <source>
        <dbReference type="ARBA" id="ARBA00022741"/>
    </source>
</evidence>
<evidence type="ECO:0000313" key="5">
    <source>
        <dbReference type="EMBL" id="QAZ66123.1"/>
    </source>
</evidence>
<dbReference type="GO" id="GO:0016887">
    <property type="term" value="F:ATP hydrolysis activity"/>
    <property type="evidence" value="ECO:0007669"/>
    <property type="project" value="TreeGrafter"/>
</dbReference>
<dbReference type="PANTHER" id="PTHR30258:SF3">
    <property type="entry name" value="SLL1921 PROTEIN"/>
    <property type="match status" value="1"/>
</dbReference>
<evidence type="ECO:0000313" key="6">
    <source>
        <dbReference type="Proteomes" id="UP000293296"/>
    </source>
</evidence>
<feature type="domain" description="Bacterial type II secretion system protein E" evidence="4">
    <location>
        <begin position="92"/>
        <end position="277"/>
    </location>
</feature>
<dbReference type="RefSeq" id="WP_129349102.1">
    <property type="nucleotide sequence ID" value="NZ_CP026538.1"/>
</dbReference>
<evidence type="ECO:0000259" key="4">
    <source>
        <dbReference type="Pfam" id="PF00437"/>
    </source>
</evidence>
<keyword evidence="3" id="KW-0067">ATP-binding</keyword>
<keyword evidence="6" id="KW-1185">Reference proteome</keyword>
<sequence>MPLSQLTYSDLIILPDGTARLKGCPETGQQLVPLPKDCEDEVKDLPNRLADAVLAKRQIDPATGLRTESGTIRFFHGGVHYRVADIQDVDAGRTWFLRRLAERVPDLTQLGLPPYLCEWLLLEEQRQGLVLVAGAQASGKTTTASALVAGRLSRHGGHGVTFENPAELPLGGNWGEHGYCFQTEIQGEHELPEQIKRAHRYASPNVIFIGEILTKYAALEALRVALGSKQQLVVATIHGLDVIAALDRLINWAQEFDGANACENLANSLLAIILQDLEGDSKWQKISQYLLLPFSTSQNAESAMRVKGIRAKLRERQFTSLHDDMRELRNRIADHGLNAI</sequence>
<dbReference type="EMBL" id="CP026538">
    <property type="protein sequence ID" value="QAZ66123.1"/>
    <property type="molecule type" value="Genomic_DNA"/>
</dbReference>
<dbReference type="InterPro" id="IPR027417">
    <property type="entry name" value="P-loop_NTPase"/>
</dbReference>
<protein>
    <submittedName>
        <fullName evidence="5">Type II secretion system protein E</fullName>
    </submittedName>
</protein>
<dbReference type="Gene3D" id="3.40.50.300">
    <property type="entry name" value="P-loop containing nucleotide triphosphate hydrolases"/>
    <property type="match status" value="1"/>
</dbReference>
<dbReference type="OrthoDB" id="5442742at2"/>
<dbReference type="AlphaFoldDB" id="A0A4P6HGD5"/>
<gene>
    <name evidence="5" type="ORF">C3Y92_02240</name>
</gene>
<dbReference type="Pfam" id="PF00437">
    <property type="entry name" value="T2SSE"/>
    <property type="match status" value="1"/>
</dbReference>
<organism evidence="5 6">
    <name type="scientific">Solidesulfovibrio carbinolicus</name>
    <dbReference type="NCBI Taxonomy" id="296842"/>
    <lineage>
        <taxon>Bacteria</taxon>
        <taxon>Pseudomonadati</taxon>
        <taxon>Thermodesulfobacteriota</taxon>
        <taxon>Desulfovibrionia</taxon>
        <taxon>Desulfovibrionales</taxon>
        <taxon>Desulfovibrionaceae</taxon>
        <taxon>Solidesulfovibrio</taxon>
    </lineage>
</organism>
<proteinExistence type="inferred from homology"/>
<evidence type="ECO:0000256" key="3">
    <source>
        <dbReference type="ARBA" id="ARBA00022840"/>
    </source>
</evidence>
<reference evidence="5 6" key="1">
    <citation type="submission" date="2018-02" db="EMBL/GenBank/DDBJ databases">
        <title>Genome sequence of Desulfovibrio carbinolicus DSM 3852.</title>
        <authorList>
            <person name="Wilbanks E."/>
            <person name="Skennerton C.T."/>
            <person name="Orphan V.J."/>
        </authorList>
    </citation>
    <scope>NUCLEOTIDE SEQUENCE [LARGE SCALE GENOMIC DNA]</scope>
    <source>
        <strain evidence="5 6">DSM 3852</strain>
    </source>
</reference>
<evidence type="ECO:0000256" key="1">
    <source>
        <dbReference type="ARBA" id="ARBA00006611"/>
    </source>
</evidence>